<evidence type="ECO:0000256" key="7">
    <source>
        <dbReference type="ARBA" id="ARBA00022645"/>
    </source>
</evidence>
<evidence type="ECO:0000256" key="1">
    <source>
        <dbReference type="ARBA" id="ARBA00004240"/>
    </source>
</evidence>
<keyword evidence="15" id="KW-0482">Metalloprotease</keyword>
<evidence type="ECO:0000256" key="5">
    <source>
        <dbReference type="ARBA" id="ARBA00014116"/>
    </source>
</evidence>
<sequence length="336" mass="36215">MNLFALFGAFLKAAGPAGVIAVIGGQGGGKSSGMNLTHTGILGFNADFAVPVVSMTAEDQGLLERFLDRGITPHARFNVQNTFTSGPVETANVIGEIRGSEHPEQVLVVGGHLDSWDLAAGTTDNGSGVATSLGAAEAIMRSGQRPRRTIRFVLFTGEEQGLDGSFAYVKQHKAEMANHLGDLILDFGQGPVKGFQLGGRDDLVELFQPFVNSLSNFQTLQVDDKVESGTDTLPFSIAGLPGINMLQDTSDYRYTHHSAADALEAQKADVLTHNATLMALTAFWIADRPERFASPWPAARTARMLRAQHQYEELKAFNLWPFGDLGGEEKKENPQN</sequence>
<evidence type="ECO:0000256" key="20">
    <source>
        <dbReference type="ARBA" id="ARBA00033328"/>
    </source>
</evidence>
<evidence type="ECO:0000256" key="17">
    <source>
        <dbReference type="ARBA" id="ARBA00023180"/>
    </source>
</evidence>
<evidence type="ECO:0000256" key="15">
    <source>
        <dbReference type="ARBA" id="ARBA00023049"/>
    </source>
</evidence>
<evidence type="ECO:0000256" key="13">
    <source>
        <dbReference type="ARBA" id="ARBA00022833"/>
    </source>
</evidence>
<feature type="domain" description="Peptidase M28" evidence="21">
    <location>
        <begin position="92"/>
        <end position="279"/>
    </location>
</feature>
<dbReference type="GO" id="GO:0005764">
    <property type="term" value="C:lysosome"/>
    <property type="evidence" value="ECO:0007669"/>
    <property type="project" value="UniProtKB-SubCell"/>
</dbReference>
<evidence type="ECO:0000256" key="10">
    <source>
        <dbReference type="ARBA" id="ARBA00022729"/>
    </source>
</evidence>
<proteinExistence type="predicted"/>
<evidence type="ECO:0000313" key="23">
    <source>
        <dbReference type="Proteomes" id="UP000567293"/>
    </source>
</evidence>
<dbReference type="AlphaFoldDB" id="A0A7V8SVA2"/>
<keyword evidence="10" id="KW-0732">Signal</keyword>
<dbReference type="GO" id="GO:0004180">
    <property type="term" value="F:carboxypeptidase activity"/>
    <property type="evidence" value="ECO:0007669"/>
    <property type="project" value="UniProtKB-KW"/>
</dbReference>
<keyword evidence="17" id="KW-0325">Glycoprotein</keyword>
<accession>A0A7V8SVA2</accession>
<dbReference type="GO" id="GO:0046872">
    <property type="term" value="F:metal ion binding"/>
    <property type="evidence" value="ECO:0007669"/>
    <property type="project" value="UniProtKB-KW"/>
</dbReference>
<keyword evidence="13" id="KW-0862">Zinc</keyword>
<comment type="subunit">
    <text evidence="19">Homodimer. The monomeric form is inactive while the homodimer is active.</text>
</comment>
<comment type="caution">
    <text evidence="22">The sequence shown here is derived from an EMBL/GenBank/DDBJ whole genome shotgun (WGS) entry which is preliminary data.</text>
</comment>
<evidence type="ECO:0000256" key="16">
    <source>
        <dbReference type="ARBA" id="ARBA00023145"/>
    </source>
</evidence>
<dbReference type="PANTHER" id="PTHR12053">
    <property type="entry name" value="PROTEASE FAMILY M28 PLASMA GLUTAMATE CARBOXYPEPTIDASE-RELATED"/>
    <property type="match status" value="1"/>
</dbReference>
<evidence type="ECO:0000256" key="11">
    <source>
        <dbReference type="ARBA" id="ARBA00022801"/>
    </source>
</evidence>
<dbReference type="GO" id="GO:0006508">
    <property type="term" value="P:proteolysis"/>
    <property type="evidence" value="ECO:0007669"/>
    <property type="project" value="UniProtKB-KW"/>
</dbReference>
<evidence type="ECO:0000313" key="22">
    <source>
        <dbReference type="EMBL" id="MBA0083698.1"/>
    </source>
</evidence>
<dbReference type="InterPro" id="IPR007484">
    <property type="entry name" value="Peptidase_M28"/>
</dbReference>
<comment type="subcellular location">
    <subcellularLocation>
        <location evidence="1">Endoplasmic reticulum</location>
    </subcellularLocation>
    <subcellularLocation>
        <location evidence="3">Golgi apparatus</location>
    </subcellularLocation>
    <subcellularLocation>
        <location evidence="2">Lysosome</location>
    </subcellularLocation>
    <subcellularLocation>
        <location evidence="4">Secreted</location>
    </subcellularLocation>
</comment>
<keyword evidence="23" id="KW-1185">Reference proteome</keyword>
<evidence type="ECO:0000256" key="2">
    <source>
        <dbReference type="ARBA" id="ARBA00004371"/>
    </source>
</evidence>
<dbReference type="GO" id="GO:0005576">
    <property type="term" value="C:extracellular region"/>
    <property type="evidence" value="ECO:0007669"/>
    <property type="project" value="UniProtKB-SubCell"/>
</dbReference>
<protein>
    <recommendedName>
        <fullName evidence="5">Carboxypeptidase Q</fullName>
    </recommendedName>
    <alternativeName>
        <fullName evidence="20">Plasma glutamate carboxypeptidase</fullName>
    </alternativeName>
</protein>
<keyword evidence="9" id="KW-0479">Metal-binding</keyword>
<dbReference type="GO" id="GO:0070573">
    <property type="term" value="F:metallodipeptidase activity"/>
    <property type="evidence" value="ECO:0007669"/>
    <property type="project" value="InterPro"/>
</dbReference>
<evidence type="ECO:0000256" key="6">
    <source>
        <dbReference type="ARBA" id="ARBA00022525"/>
    </source>
</evidence>
<reference evidence="22" key="1">
    <citation type="submission" date="2020-06" db="EMBL/GenBank/DDBJ databases">
        <title>Legume-microbial interactions unlock mineral nutrients during tropical forest succession.</title>
        <authorList>
            <person name="Epihov D.Z."/>
        </authorList>
    </citation>
    <scope>NUCLEOTIDE SEQUENCE [LARGE SCALE GENOMIC DNA]</scope>
    <source>
        <strain evidence="22">Pan2503</strain>
    </source>
</reference>
<keyword evidence="12" id="KW-0256">Endoplasmic reticulum</keyword>
<keyword evidence="7" id="KW-0121">Carboxypeptidase</keyword>
<name>A0A7V8SVA2_9BACT</name>
<dbReference type="PANTHER" id="PTHR12053:SF3">
    <property type="entry name" value="CARBOXYPEPTIDASE Q"/>
    <property type="match status" value="1"/>
</dbReference>
<dbReference type="SUPFAM" id="SSF53187">
    <property type="entry name" value="Zn-dependent exopeptidases"/>
    <property type="match status" value="1"/>
</dbReference>
<keyword evidence="6" id="KW-0964">Secreted</keyword>
<evidence type="ECO:0000256" key="9">
    <source>
        <dbReference type="ARBA" id="ARBA00022723"/>
    </source>
</evidence>
<evidence type="ECO:0000256" key="3">
    <source>
        <dbReference type="ARBA" id="ARBA00004555"/>
    </source>
</evidence>
<organism evidence="22 23">
    <name type="scientific">Candidatus Acidiferrum panamense</name>
    <dbReference type="NCBI Taxonomy" id="2741543"/>
    <lineage>
        <taxon>Bacteria</taxon>
        <taxon>Pseudomonadati</taxon>
        <taxon>Acidobacteriota</taxon>
        <taxon>Terriglobia</taxon>
        <taxon>Candidatus Acidiferrales</taxon>
        <taxon>Candidatus Acidiferrum</taxon>
    </lineage>
</organism>
<dbReference type="Pfam" id="PF04389">
    <property type="entry name" value="Peptidase_M28"/>
    <property type="match status" value="1"/>
</dbReference>
<keyword evidence="11" id="KW-0378">Hydrolase</keyword>
<dbReference type="EMBL" id="JACDQQ010000178">
    <property type="protein sequence ID" value="MBA0083698.1"/>
    <property type="molecule type" value="Genomic_DNA"/>
</dbReference>
<dbReference type="Proteomes" id="UP000567293">
    <property type="component" value="Unassembled WGS sequence"/>
</dbReference>
<evidence type="ECO:0000256" key="19">
    <source>
        <dbReference type="ARBA" id="ARBA00025833"/>
    </source>
</evidence>
<evidence type="ECO:0000256" key="8">
    <source>
        <dbReference type="ARBA" id="ARBA00022670"/>
    </source>
</evidence>
<evidence type="ECO:0000256" key="12">
    <source>
        <dbReference type="ARBA" id="ARBA00022824"/>
    </source>
</evidence>
<evidence type="ECO:0000256" key="14">
    <source>
        <dbReference type="ARBA" id="ARBA00023034"/>
    </source>
</evidence>
<dbReference type="Gene3D" id="3.40.630.10">
    <property type="entry name" value="Zn peptidases"/>
    <property type="match status" value="1"/>
</dbReference>
<evidence type="ECO:0000256" key="18">
    <source>
        <dbReference type="ARBA" id="ARBA00023228"/>
    </source>
</evidence>
<evidence type="ECO:0000259" key="21">
    <source>
        <dbReference type="Pfam" id="PF04389"/>
    </source>
</evidence>
<keyword evidence="16" id="KW-0865">Zymogen</keyword>
<keyword evidence="18" id="KW-0458">Lysosome</keyword>
<gene>
    <name evidence="22" type="ORF">HRJ53_01755</name>
</gene>
<keyword evidence="14" id="KW-0333">Golgi apparatus</keyword>
<dbReference type="InterPro" id="IPR039866">
    <property type="entry name" value="CPQ"/>
</dbReference>
<evidence type="ECO:0000256" key="4">
    <source>
        <dbReference type="ARBA" id="ARBA00004613"/>
    </source>
</evidence>
<keyword evidence="8" id="KW-0645">Protease</keyword>